<proteinExistence type="inferred from homology"/>
<evidence type="ECO:0000256" key="9">
    <source>
        <dbReference type="SAM" id="MobiDB-lite"/>
    </source>
</evidence>
<evidence type="ECO:0000256" key="4">
    <source>
        <dbReference type="ARBA" id="ARBA00022692"/>
    </source>
</evidence>
<evidence type="ECO:0000313" key="11">
    <source>
        <dbReference type="EMBL" id="KAF0689964.1"/>
    </source>
</evidence>
<feature type="transmembrane region" description="Helical" evidence="10">
    <location>
        <begin position="54"/>
        <end position="74"/>
    </location>
</feature>
<dbReference type="GO" id="GO:0033617">
    <property type="term" value="P:mitochondrial respiratory chain complex IV assembly"/>
    <property type="evidence" value="ECO:0007669"/>
    <property type="project" value="InterPro"/>
</dbReference>
<evidence type="ECO:0000256" key="10">
    <source>
        <dbReference type="SAM" id="Phobius"/>
    </source>
</evidence>
<sequence length="96" mass="10416">MTDITSEPCFRRAMLWGIATGAGIGLHRFRISRQIKTACDYATFSFVGVSGVTWYVHSAIACLPVSLLSLSLSLEGSSVDLRKPPNSTNKKRSSPP</sequence>
<dbReference type="Pfam" id="PF12597">
    <property type="entry name" value="Cox20"/>
    <property type="match status" value="1"/>
</dbReference>
<dbReference type="EMBL" id="CAADRA010006421">
    <property type="protein sequence ID" value="VFT95343.1"/>
    <property type="molecule type" value="Genomic_DNA"/>
</dbReference>
<keyword evidence="13" id="KW-1185">Reference proteome</keyword>
<dbReference type="PANTHER" id="PTHR31586">
    <property type="entry name" value="CYTOCHROME C OXIDASE PROTEIN 20"/>
    <property type="match status" value="1"/>
</dbReference>
<comment type="similarity">
    <text evidence="2">Belongs to the COX20 family.</text>
</comment>
<dbReference type="OrthoDB" id="14603at2759"/>
<gene>
    <name evidence="12" type="primary">Aste57867_18608</name>
    <name evidence="11" type="ORF">As57867_018546</name>
    <name evidence="12" type="ORF">ASTE57867_18608</name>
</gene>
<evidence type="ECO:0000313" key="12">
    <source>
        <dbReference type="EMBL" id="VFT95343.1"/>
    </source>
</evidence>
<dbReference type="Proteomes" id="UP000332933">
    <property type="component" value="Unassembled WGS sequence"/>
</dbReference>
<keyword evidence="7" id="KW-0496">Mitochondrion</keyword>
<reference evidence="12 13" key="1">
    <citation type="submission" date="2019-03" db="EMBL/GenBank/DDBJ databases">
        <authorList>
            <person name="Gaulin E."/>
            <person name="Dumas B."/>
        </authorList>
    </citation>
    <scope>NUCLEOTIDE SEQUENCE [LARGE SCALE GENOMIC DNA]</scope>
    <source>
        <strain evidence="12">CBS 568.67</strain>
    </source>
</reference>
<dbReference type="EMBL" id="VJMH01006400">
    <property type="protein sequence ID" value="KAF0689964.1"/>
    <property type="molecule type" value="Genomic_DNA"/>
</dbReference>
<evidence type="ECO:0000256" key="2">
    <source>
        <dbReference type="ARBA" id="ARBA00009575"/>
    </source>
</evidence>
<evidence type="ECO:0000256" key="7">
    <source>
        <dbReference type="ARBA" id="ARBA00023128"/>
    </source>
</evidence>
<dbReference type="AlphaFoldDB" id="A0A485LAJ6"/>
<keyword evidence="8 10" id="KW-0472">Membrane</keyword>
<dbReference type="InterPro" id="IPR022533">
    <property type="entry name" value="Cox20"/>
</dbReference>
<comment type="subcellular location">
    <subcellularLocation>
        <location evidence="1">Mitochondrion inner membrane</location>
    </subcellularLocation>
</comment>
<evidence type="ECO:0000313" key="13">
    <source>
        <dbReference type="Proteomes" id="UP000332933"/>
    </source>
</evidence>
<evidence type="ECO:0000256" key="6">
    <source>
        <dbReference type="ARBA" id="ARBA00022989"/>
    </source>
</evidence>
<keyword evidence="6 10" id="KW-1133">Transmembrane helix</keyword>
<evidence type="ECO:0000256" key="8">
    <source>
        <dbReference type="ARBA" id="ARBA00023136"/>
    </source>
</evidence>
<dbReference type="GO" id="GO:0005743">
    <property type="term" value="C:mitochondrial inner membrane"/>
    <property type="evidence" value="ECO:0007669"/>
    <property type="project" value="UniProtKB-SubCell"/>
</dbReference>
<evidence type="ECO:0000256" key="1">
    <source>
        <dbReference type="ARBA" id="ARBA00004273"/>
    </source>
</evidence>
<organism evidence="12 13">
    <name type="scientific">Aphanomyces stellatus</name>
    <dbReference type="NCBI Taxonomy" id="120398"/>
    <lineage>
        <taxon>Eukaryota</taxon>
        <taxon>Sar</taxon>
        <taxon>Stramenopiles</taxon>
        <taxon>Oomycota</taxon>
        <taxon>Saprolegniomycetes</taxon>
        <taxon>Saprolegniales</taxon>
        <taxon>Verrucalvaceae</taxon>
        <taxon>Aphanomyces</taxon>
    </lineage>
</organism>
<reference evidence="11" key="2">
    <citation type="submission" date="2019-06" db="EMBL/GenBank/DDBJ databases">
        <title>Genomics analysis of Aphanomyces spp. identifies a new class of oomycete effector associated with host adaptation.</title>
        <authorList>
            <person name="Gaulin E."/>
        </authorList>
    </citation>
    <scope>NUCLEOTIDE SEQUENCE</scope>
    <source>
        <strain evidence="11">CBS 578.67</strain>
    </source>
</reference>
<name>A0A485LAJ6_9STRA</name>
<evidence type="ECO:0000256" key="5">
    <source>
        <dbReference type="ARBA" id="ARBA00022792"/>
    </source>
</evidence>
<keyword evidence="5" id="KW-0999">Mitochondrion inner membrane</keyword>
<evidence type="ECO:0000256" key="3">
    <source>
        <dbReference type="ARBA" id="ARBA00017689"/>
    </source>
</evidence>
<keyword evidence="4 10" id="KW-0812">Transmembrane</keyword>
<protein>
    <recommendedName>
        <fullName evidence="3">Cytochrome c oxidase assembly protein COX20, mitochondrial</fullName>
    </recommendedName>
</protein>
<accession>A0A485LAJ6</accession>
<dbReference type="PANTHER" id="PTHR31586:SF1">
    <property type="entry name" value="CYTOCHROME C OXIDASE ASSEMBLY PROTEIN COX20, MITOCHONDRIAL"/>
    <property type="match status" value="1"/>
</dbReference>
<feature type="region of interest" description="Disordered" evidence="9">
    <location>
        <begin position="77"/>
        <end position="96"/>
    </location>
</feature>